<accession>A0AAV8R6Z5</accession>
<dbReference type="AlphaFoldDB" id="A0AAV8R6Z5"/>
<reference evidence="2 3" key="1">
    <citation type="submission" date="2022-12" db="EMBL/GenBank/DDBJ databases">
        <title>Chromosome-scale assembly of the Ensete ventricosum genome.</title>
        <authorList>
            <person name="Dussert Y."/>
            <person name="Stocks J."/>
            <person name="Wendawek A."/>
            <person name="Woldeyes F."/>
            <person name="Nichols R.A."/>
            <person name="Borrell J.S."/>
        </authorList>
    </citation>
    <scope>NUCLEOTIDE SEQUENCE [LARGE SCALE GENOMIC DNA]</scope>
    <source>
        <strain evidence="3">cv. Maze</strain>
        <tissue evidence="2">Seeds</tissue>
    </source>
</reference>
<proteinExistence type="predicted"/>
<evidence type="ECO:0000256" key="1">
    <source>
        <dbReference type="SAM" id="MobiDB-lite"/>
    </source>
</evidence>
<name>A0AAV8R6Z5_ENSVE</name>
<evidence type="ECO:0000313" key="3">
    <source>
        <dbReference type="Proteomes" id="UP001222027"/>
    </source>
</evidence>
<keyword evidence="3" id="KW-1185">Reference proteome</keyword>
<feature type="compositionally biased region" description="Pro residues" evidence="1">
    <location>
        <begin position="56"/>
        <end position="67"/>
    </location>
</feature>
<dbReference type="Proteomes" id="UP001222027">
    <property type="component" value="Unassembled WGS sequence"/>
</dbReference>
<organism evidence="2 3">
    <name type="scientific">Ensete ventricosum</name>
    <name type="common">Abyssinian banana</name>
    <name type="synonym">Musa ensete</name>
    <dbReference type="NCBI Taxonomy" id="4639"/>
    <lineage>
        <taxon>Eukaryota</taxon>
        <taxon>Viridiplantae</taxon>
        <taxon>Streptophyta</taxon>
        <taxon>Embryophyta</taxon>
        <taxon>Tracheophyta</taxon>
        <taxon>Spermatophyta</taxon>
        <taxon>Magnoliopsida</taxon>
        <taxon>Liliopsida</taxon>
        <taxon>Zingiberales</taxon>
        <taxon>Musaceae</taxon>
        <taxon>Ensete</taxon>
    </lineage>
</organism>
<feature type="region of interest" description="Disordered" evidence="1">
    <location>
        <begin position="1"/>
        <end position="101"/>
    </location>
</feature>
<feature type="compositionally biased region" description="Low complexity" evidence="1">
    <location>
        <begin position="1"/>
        <end position="22"/>
    </location>
</feature>
<feature type="compositionally biased region" description="Basic and acidic residues" evidence="1">
    <location>
        <begin position="70"/>
        <end position="82"/>
    </location>
</feature>
<gene>
    <name evidence="2" type="ORF">OPV22_014377</name>
</gene>
<protein>
    <submittedName>
        <fullName evidence="2">Uncharacterized protein</fullName>
    </submittedName>
</protein>
<sequence>MRSVYSSSASVYSIGPSDVSESPNPPPPPPPHSSAGSWNRYPAASSPRIALAHLPPSLPPWTAPPDPLQDQEHGPEIAEKTAQRVPPHQEPASGNQRIRSDGLDAQKRLLAIWVFPSVNITRR</sequence>
<evidence type="ECO:0000313" key="2">
    <source>
        <dbReference type="EMBL" id="KAJ8492656.1"/>
    </source>
</evidence>
<dbReference type="EMBL" id="JAQQAF010000004">
    <property type="protein sequence ID" value="KAJ8492656.1"/>
    <property type="molecule type" value="Genomic_DNA"/>
</dbReference>
<comment type="caution">
    <text evidence="2">The sequence shown here is derived from an EMBL/GenBank/DDBJ whole genome shotgun (WGS) entry which is preliminary data.</text>
</comment>
<feature type="compositionally biased region" description="Pro residues" evidence="1">
    <location>
        <begin position="23"/>
        <end position="32"/>
    </location>
</feature>